<keyword evidence="2" id="KW-1185">Reference proteome</keyword>
<dbReference type="EMBL" id="JACCFS010000001">
    <property type="protein sequence ID" value="NYJ34797.1"/>
    <property type="molecule type" value="Genomic_DNA"/>
</dbReference>
<gene>
    <name evidence="1" type="ORF">HNR10_002678</name>
</gene>
<proteinExistence type="predicted"/>
<reference evidence="1 2" key="1">
    <citation type="submission" date="2020-07" db="EMBL/GenBank/DDBJ databases">
        <title>Sequencing the genomes of 1000 actinobacteria strains.</title>
        <authorList>
            <person name="Klenk H.-P."/>
        </authorList>
    </citation>
    <scope>NUCLEOTIDE SEQUENCE [LARGE SCALE GENOMIC DNA]</scope>
    <source>
        <strain evidence="1 2">DSM 44442</strain>
    </source>
</reference>
<dbReference type="AlphaFoldDB" id="A0A7Z0EMT5"/>
<protein>
    <submittedName>
        <fullName evidence="1">Nucleoside-diphosphate-sugar epimerase</fullName>
    </submittedName>
</protein>
<comment type="caution">
    <text evidence="1">The sequence shown here is derived from an EMBL/GenBank/DDBJ whole genome shotgun (WGS) entry which is preliminary data.</text>
</comment>
<dbReference type="Proteomes" id="UP000572051">
    <property type="component" value="Unassembled WGS sequence"/>
</dbReference>
<evidence type="ECO:0000313" key="1">
    <source>
        <dbReference type="EMBL" id="NYJ34797.1"/>
    </source>
</evidence>
<sequence>MPLRSVAEVIGRHLDLPVVAVAPDDAGAHFGWPAPLLGTDGPASSALTRELLGWRPTHPGLLDDLDQGHYFEAAPVS</sequence>
<dbReference type="RefSeq" id="WP_179823611.1">
    <property type="nucleotide sequence ID" value="NZ_JACCFS010000001.1"/>
</dbReference>
<name>A0A7Z0EMT5_9ACTN</name>
<accession>A0A7Z0EMT5</accession>
<evidence type="ECO:0000313" key="2">
    <source>
        <dbReference type="Proteomes" id="UP000572051"/>
    </source>
</evidence>
<organism evidence="1 2">
    <name type="scientific">Nocardiopsis aegyptia</name>
    <dbReference type="NCBI Taxonomy" id="220378"/>
    <lineage>
        <taxon>Bacteria</taxon>
        <taxon>Bacillati</taxon>
        <taxon>Actinomycetota</taxon>
        <taxon>Actinomycetes</taxon>
        <taxon>Streptosporangiales</taxon>
        <taxon>Nocardiopsidaceae</taxon>
        <taxon>Nocardiopsis</taxon>
    </lineage>
</organism>